<evidence type="ECO:0000313" key="2">
    <source>
        <dbReference type="Proteomes" id="UP000790377"/>
    </source>
</evidence>
<sequence length="471" mass="51518">MTDVQAATIEFGLSGVDLLVQAKTGTGKTTAFLLPAIENLINQPPPQNQISIVVLSPTRELALQIEKEAKGLLQNHPLKVQSVIGGTNMKTESNRLSAGQCDILVATPGRLIDHLQNGALKQRVQCLQTLVLDEADRLLDQGFKPELEKILTFLPNRQQVPRQCMLYSATLSQPIKQIASLYLHPNHQFVSTLRDDEVNTHQHVPQSFVIVPIEDSLPAVLAILKEEIATNGDSAKCMVFCTTARGTSVAATVLANAGGSDLPPVYEIQSRMSQSARSKNAEAFKSAKSAILFSSDVTARGMDFPGVTLVLQIGLPSSAEQYIHRLGRTARAGAGGRGIILLSNAESFFLGGREMNKLPITRHTPLPPLERGRVATALASLDEQTQQQAYAAWLGFNKSFLRQFKWTSQRFVEEGNKYAREVLGWLDANPPPISKKSVGMMGLKHCPGLNVVDRLPWDTEKAARKPQPRKK</sequence>
<keyword evidence="1" id="KW-0378">Hydrolase</keyword>
<organism evidence="1 2">
    <name type="scientific">Hygrophoropsis aurantiaca</name>
    <dbReference type="NCBI Taxonomy" id="72124"/>
    <lineage>
        <taxon>Eukaryota</taxon>
        <taxon>Fungi</taxon>
        <taxon>Dikarya</taxon>
        <taxon>Basidiomycota</taxon>
        <taxon>Agaricomycotina</taxon>
        <taxon>Agaricomycetes</taxon>
        <taxon>Agaricomycetidae</taxon>
        <taxon>Boletales</taxon>
        <taxon>Coniophorineae</taxon>
        <taxon>Hygrophoropsidaceae</taxon>
        <taxon>Hygrophoropsis</taxon>
    </lineage>
</organism>
<keyword evidence="2" id="KW-1185">Reference proteome</keyword>
<dbReference type="Proteomes" id="UP000790377">
    <property type="component" value="Unassembled WGS sequence"/>
</dbReference>
<comment type="caution">
    <text evidence="1">The sequence shown here is derived from an EMBL/GenBank/DDBJ whole genome shotgun (WGS) entry which is preliminary data.</text>
</comment>
<protein>
    <submittedName>
        <fullName evidence="1">P-loop containing nucleoside triphosphate hydrolase protein</fullName>
    </submittedName>
</protein>
<name>A0ACB8ABH0_9AGAM</name>
<dbReference type="EMBL" id="MU267706">
    <property type="protein sequence ID" value="KAH7910632.1"/>
    <property type="molecule type" value="Genomic_DNA"/>
</dbReference>
<proteinExistence type="predicted"/>
<accession>A0ACB8ABH0</accession>
<reference evidence="1" key="1">
    <citation type="journal article" date="2021" name="New Phytol.">
        <title>Evolutionary innovations through gain and loss of genes in the ectomycorrhizal Boletales.</title>
        <authorList>
            <person name="Wu G."/>
            <person name="Miyauchi S."/>
            <person name="Morin E."/>
            <person name="Kuo A."/>
            <person name="Drula E."/>
            <person name="Varga T."/>
            <person name="Kohler A."/>
            <person name="Feng B."/>
            <person name="Cao Y."/>
            <person name="Lipzen A."/>
            <person name="Daum C."/>
            <person name="Hundley H."/>
            <person name="Pangilinan J."/>
            <person name="Johnson J."/>
            <person name="Barry K."/>
            <person name="LaButti K."/>
            <person name="Ng V."/>
            <person name="Ahrendt S."/>
            <person name="Min B."/>
            <person name="Choi I.G."/>
            <person name="Park H."/>
            <person name="Plett J.M."/>
            <person name="Magnuson J."/>
            <person name="Spatafora J.W."/>
            <person name="Nagy L.G."/>
            <person name="Henrissat B."/>
            <person name="Grigoriev I.V."/>
            <person name="Yang Z.L."/>
            <person name="Xu J."/>
            <person name="Martin F.M."/>
        </authorList>
    </citation>
    <scope>NUCLEOTIDE SEQUENCE</scope>
    <source>
        <strain evidence="1">ATCC 28755</strain>
    </source>
</reference>
<gene>
    <name evidence="1" type="ORF">BJ138DRAFT_1152495</name>
</gene>
<evidence type="ECO:0000313" key="1">
    <source>
        <dbReference type="EMBL" id="KAH7910632.1"/>
    </source>
</evidence>